<evidence type="ECO:0000256" key="4">
    <source>
        <dbReference type="ARBA" id="ARBA00011881"/>
    </source>
</evidence>
<dbReference type="GO" id="GO:0046872">
    <property type="term" value="F:metal ion binding"/>
    <property type="evidence" value="ECO:0007669"/>
    <property type="project" value="UniProtKB-KW"/>
</dbReference>
<evidence type="ECO:0000259" key="17">
    <source>
        <dbReference type="PROSITE" id="PS50255"/>
    </source>
</evidence>
<dbReference type="InterPro" id="IPR036400">
    <property type="entry name" value="Cyt_B5-like_heme/steroid_sf"/>
</dbReference>
<dbReference type="InterPro" id="IPR000262">
    <property type="entry name" value="FMN-dep_DH"/>
</dbReference>
<evidence type="ECO:0000256" key="5">
    <source>
        <dbReference type="ARBA" id="ARBA00022617"/>
    </source>
</evidence>
<evidence type="ECO:0000313" key="20">
    <source>
        <dbReference type="Proteomes" id="UP000304951"/>
    </source>
</evidence>
<dbReference type="GO" id="GO:0005758">
    <property type="term" value="C:mitochondrial intermembrane space"/>
    <property type="evidence" value="ECO:0007669"/>
    <property type="project" value="UniProtKB-SubCell"/>
</dbReference>
<comment type="similarity">
    <text evidence="13">In the C-terminal section; belongs to the FMN-dependent alpha-hydroxy acid dehydrogenase family.</text>
</comment>
<keyword evidence="5" id="KW-0349">Heme</keyword>
<gene>
    <name evidence="19" type="ORF">D6D28_07548</name>
</gene>
<evidence type="ECO:0000256" key="13">
    <source>
        <dbReference type="ARBA" id="ARBA00061137"/>
    </source>
</evidence>
<evidence type="ECO:0000313" key="19">
    <source>
        <dbReference type="EMBL" id="THV67355.1"/>
    </source>
</evidence>
<comment type="subcellular location">
    <subcellularLocation>
        <location evidence="3">Mitochondrion intermembrane space</location>
    </subcellularLocation>
</comment>
<keyword evidence="6" id="KW-0285">Flavoprotein</keyword>
<reference evidence="19 20" key="1">
    <citation type="submission" date="2018-10" db="EMBL/GenBank/DDBJ databases">
        <title>Fifty Aureobasidium pullulans genomes reveal a recombining polyextremotolerant generalist.</title>
        <authorList>
            <person name="Gostincar C."/>
            <person name="Turk M."/>
            <person name="Zajc J."/>
            <person name="Gunde-Cimerman N."/>
        </authorList>
    </citation>
    <scope>NUCLEOTIDE SEQUENCE [LARGE SCALE GENOMIC DNA]</scope>
    <source>
        <strain evidence="19 20">EXF-11900</strain>
    </source>
</reference>
<comment type="cofactor">
    <cofactor evidence="2">
        <name>heme b</name>
        <dbReference type="ChEBI" id="CHEBI:60344"/>
    </cofactor>
</comment>
<dbReference type="EC" id="1.1.2.3" evidence="15"/>
<comment type="caution">
    <text evidence="19">The sequence shown here is derived from an EMBL/GenBank/DDBJ whole genome shotgun (WGS) entry which is preliminary data.</text>
</comment>
<dbReference type="InterPro" id="IPR037396">
    <property type="entry name" value="FMN_HAD"/>
</dbReference>
<name>A0A4S8SAW1_AURPU</name>
<comment type="subunit">
    <text evidence="4">Homotetramer.</text>
</comment>
<evidence type="ECO:0000256" key="10">
    <source>
        <dbReference type="ARBA" id="ARBA00023004"/>
    </source>
</evidence>
<dbReference type="Pfam" id="PF00173">
    <property type="entry name" value="Cyt-b5"/>
    <property type="match status" value="1"/>
</dbReference>
<sequence>MATIDGTELAKHNNRQSCWLAVHGEVWDATNFLDQHPGGANLILKLAGKDASDEYDLFHSPEFVEETLGSKARKGTVDISTIPKMDKKSELGVKTGQSQPLSSMISVNDFELAAEKTMTPTAWAYISSGADDEISMRENANAYRKIFLRGRVLRKVARVDCSTNILGYHSALPIYTSPVGLAKLVHPSGECAIATAAGKEDCIQVVNTISSMPIEDIMDARVSKNQVVFWQLYADKDLENSKTFVRRVEKAGVAAIWLTVDSPVVGNRERDERSKSVVDIEEEMEKVVETTQSVGIAKASTGFINADLDWEMIDWLRETTKLPIVIKGIQSVEDAVSAFHHKVDGIVLSNHGGRSQDTAQPPLLTLLEIDQYAPDILGKHMQVFVDGGIRRGTDIIKALALGATAVGIGRPVLYSMSGGYGEHGVRRMVQILRNELQTNMAFIGASNVGEIERGMINTRSLERMLVGSVKL</sequence>
<keyword evidence="7" id="KW-0288">FMN</keyword>
<comment type="similarity">
    <text evidence="14">In the N-terminal section; belongs to the cytochrome b5 family.</text>
</comment>
<feature type="domain" description="FMN hydroxy acid dehydrogenase" evidence="18">
    <location>
        <begin position="99"/>
        <end position="461"/>
    </location>
</feature>
<dbReference type="FunFam" id="3.20.20.70:FF:000062">
    <property type="entry name" value="Cytochrome b2, mitochondrial, putative"/>
    <property type="match status" value="1"/>
</dbReference>
<evidence type="ECO:0000256" key="1">
    <source>
        <dbReference type="ARBA" id="ARBA00001917"/>
    </source>
</evidence>
<feature type="domain" description="Cytochrome b5 heme-binding" evidence="17">
    <location>
        <begin position="1"/>
        <end position="78"/>
    </location>
</feature>
<dbReference type="CDD" id="cd02922">
    <property type="entry name" value="FCB2_FMN"/>
    <property type="match status" value="1"/>
</dbReference>
<dbReference type="PROSITE" id="PS50255">
    <property type="entry name" value="CYTOCHROME_B5_2"/>
    <property type="match status" value="1"/>
</dbReference>
<keyword evidence="8" id="KW-0479">Metal-binding</keyword>
<dbReference type="SMART" id="SM01117">
    <property type="entry name" value="Cyt-b5"/>
    <property type="match status" value="1"/>
</dbReference>
<evidence type="ECO:0000256" key="14">
    <source>
        <dbReference type="ARBA" id="ARBA00061589"/>
    </source>
</evidence>
<dbReference type="PROSITE" id="PS51349">
    <property type="entry name" value="FMN_HYDROXY_ACID_DH_2"/>
    <property type="match status" value="1"/>
</dbReference>
<keyword evidence="10" id="KW-0408">Iron</keyword>
<dbReference type="PANTHER" id="PTHR10578:SF104">
    <property type="entry name" value="CYTOCHROME B2, MITOCHONDRIAL-RELATED"/>
    <property type="match status" value="1"/>
</dbReference>
<organism evidence="19 20">
    <name type="scientific">Aureobasidium pullulans</name>
    <name type="common">Black yeast</name>
    <name type="synonym">Pullularia pullulans</name>
    <dbReference type="NCBI Taxonomy" id="5580"/>
    <lineage>
        <taxon>Eukaryota</taxon>
        <taxon>Fungi</taxon>
        <taxon>Dikarya</taxon>
        <taxon>Ascomycota</taxon>
        <taxon>Pezizomycotina</taxon>
        <taxon>Dothideomycetes</taxon>
        <taxon>Dothideomycetidae</taxon>
        <taxon>Dothideales</taxon>
        <taxon>Saccotheciaceae</taxon>
        <taxon>Aureobasidium</taxon>
    </lineage>
</organism>
<keyword evidence="11" id="KW-0496">Mitochondrion</keyword>
<dbReference type="Pfam" id="PF01070">
    <property type="entry name" value="FMN_dh"/>
    <property type="match status" value="1"/>
</dbReference>
<dbReference type="InterPro" id="IPR013785">
    <property type="entry name" value="Aldolase_TIM"/>
</dbReference>
<comment type="catalytic activity">
    <reaction evidence="12">
        <text>(S)-lactate + 2 Fe(III)-[cytochrome c] = 2 Fe(II)-[cytochrome c] + pyruvate + 2 H(+)</text>
        <dbReference type="Rhea" id="RHEA:19909"/>
        <dbReference type="Rhea" id="RHEA-COMP:10350"/>
        <dbReference type="Rhea" id="RHEA-COMP:14399"/>
        <dbReference type="ChEBI" id="CHEBI:15361"/>
        <dbReference type="ChEBI" id="CHEBI:15378"/>
        <dbReference type="ChEBI" id="CHEBI:16651"/>
        <dbReference type="ChEBI" id="CHEBI:29033"/>
        <dbReference type="ChEBI" id="CHEBI:29034"/>
        <dbReference type="EC" id="1.1.2.3"/>
    </reaction>
    <physiologicalReaction direction="left-to-right" evidence="12">
        <dbReference type="Rhea" id="RHEA:19910"/>
    </physiologicalReaction>
</comment>
<accession>A0A4S8SAW1</accession>
<evidence type="ECO:0000256" key="11">
    <source>
        <dbReference type="ARBA" id="ARBA00023128"/>
    </source>
</evidence>
<keyword evidence="9" id="KW-0560">Oxidoreductase</keyword>
<evidence type="ECO:0000256" key="15">
    <source>
        <dbReference type="ARBA" id="ARBA00066458"/>
    </source>
</evidence>
<dbReference type="Gene3D" id="3.10.120.10">
    <property type="entry name" value="Cytochrome b5-like heme/steroid binding domain"/>
    <property type="match status" value="1"/>
</dbReference>
<dbReference type="EMBL" id="QZAF01000414">
    <property type="protein sequence ID" value="THV67355.1"/>
    <property type="molecule type" value="Genomic_DNA"/>
</dbReference>
<evidence type="ECO:0000256" key="7">
    <source>
        <dbReference type="ARBA" id="ARBA00022643"/>
    </source>
</evidence>
<evidence type="ECO:0000256" key="9">
    <source>
        <dbReference type="ARBA" id="ARBA00023002"/>
    </source>
</evidence>
<protein>
    <recommendedName>
        <fullName evidence="16">L-lactate dehydrogenase (cytochrome)</fullName>
        <ecNumber evidence="15">1.1.2.3</ecNumber>
    </recommendedName>
</protein>
<dbReference type="Gene3D" id="3.20.20.70">
    <property type="entry name" value="Aldolase class I"/>
    <property type="match status" value="1"/>
</dbReference>
<evidence type="ECO:0000256" key="6">
    <source>
        <dbReference type="ARBA" id="ARBA00022630"/>
    </source>
</evidence>
<evidence type="ECO:0000256" key="12">
    <source>
        <dbReference type="ARBA" id="ARBA00052399"/>
    </source>
</evidence>
<evidence type="ECO:0000256" key="8">
    <source>
        <dbReference type="ARBA" id="ARBA00022723"/>
    </source>
</evidence>
<dbReference type="GO" id="GO:0004460">
    <property type="term" value="F:L-lactate dehydrogenase (cytochrome) activity"/>
    <property type="evidence" value="ECO:0007669"/>
    <property type="project" value="UniProtKB-EC"/>
</dbReference>
<dbReference type="InterPro" id="IPR037458">
    <property type="entry name" value="L-MDH/L-LDH_FMN-bd"/>
</dbReference>
<evidence type="ECO:0000256" key="3">
    <source>
        <dbReference type="ARBA" id="ARBA00004569"/>
    </source>
</evidence>
<dbReference type="Proteomes" id="UP000304951">
    <property type="component" value="Unassembled WGS sequence"/>
</dbReference>
<evidence type="ECO:0000256" key="2">
    <source>
        <dbReference type="ARBA" id="ARBA00001970"/>
    </source>
</evidence>
<dbReference type="AlphaFoldDB" id="A0A4S8SAW1"/>
<proteinExistence type="inferred from homology"/>
<dbReference type="InterPro" id="IPR001199">
    <property type="entry name" value="Cyt_B5-like_heme/steroid-bd"/>
</dbReference>
<dbReference type="SUPFAM" id="SSF51395">
    <property type="entry name" value="FMN-linked oxidoreductases"/>
    <property type="match status" value="1"/>
</dbReference>
<dbReference type="PANTHER" id="PTHR10578">
    <property type="entry name" value="S -2-HYDROXY-ACID OXIDASE-RELATED"/>
    <property type="match status" value="1"/>
</dbReference>
<evidence type="ECO:0000256" key="16">
    <source>
        <dbReference type="ARBA" id="ARBA00068515"/>
    </source>
</evidence>
<comment type="cofactor">
    <cofactor evidence="1">
        <name>FMN</name>
        <dbReference type="ChEBI" id="CHEBI:58210"/>
    </cofactor>
</comment>
<dbReference type="SUPFAM" id="SSF55856">
    <property type="entry name" value="Cytochrome b5-like heme/steroid binding domain"/>
    <property type="match status" value="1"/>
</dbReference>
<evidence type="ECO:0000259" key="18">
    <source>
        <dbReference type="PROSITE" id="PS51349"/>
    </source>
</evidence>